<evidence type="ECO:0000259" key="6">
    <source>
        <dbReference type="PROSITE" id="PS50850"/>
    </source>
</evidence>
<feature type="transmembrane region" description="Helical" evidence="5">
    <location>
        <begin position="416"/>
        <end position="437"/>
    </location>
</feature>
<evidence type="ECO:0000256" key="4">
    <source>
        <dbReference type="ARBA" id="ARBA00023136"/>
    </source>
</evidence>
<accession>A0A9W3B198</accession>
<evidence type="ECO:0000313" key="7">
    <source>
        <dbReference type="Proteomes" id="UP001165740"/>
    </source>
</evidence>
<feature type="transmembrane region" description="Helical" evidence="5">
    <location>
        <begin position="541"/>
        <end position="561"/>
    </location>
</feature>
<dbReference type="PANTHER" id="PTHR24064">
    <property type="entry name" value="SOLUTE CARRIER FAMILY 22 MEMBER"/>
    <property type="match status" value="1"/>
</dbReference>
<proteinExistence type="predicted"/>
<dbReference type="Proteomes" id="UP001165740">
    <property type="component" value="Chromosome 8"/>
</dbReference>
<feature type="transmembrane region" description="Helical" evidence="5">
    <location>
        <begin position="220"/>
        <end position="240"/>
    </location>
</feature>
<dbReference type="Gene3D" id="1.20.1250.20">
    <property type="entry name" value="MFS general substrate transporter like domains"/>
    <property type="match status" value="1"/>
</dbReference>
<dbReference type="Pfam" id="PF00083">
    <property type="entry name" value="Sugar_tr"/>
    <property type="match status" value="2"/>
</dbReference>
<dbReference type="GeneID" id="106073072"/>
<gene>
    <name evidence="8" type="primary">LOC106073072</name>
</gene>
<keyword evidence="7" id="KW-1185">Reference proteome</keyword>
<organism evidence="7 8">
    <name type="scientific">Biomphalaria glabrata</name>
    <name type="common">Bloodfluke planorb</name>
    <name type="synonym">Freshwater snail</name>
    <dbReference type="NCBI Taxonomy" id="6526"/>
    <lineage>
        <taxon>Eukaryota</taxon>
        <taxon>Metazoa</taxon>
        <taxon>Spiralia</taxon>
        <taxon>Lophotrochozoa</taxon>
        <taxon>Mollusca</taxon>
        <taxon>Gastropoda</taxon>
        <taxon>Heterobranchia</taxon>
        <taxon>Euthyneura</taxon>
        <taxon>Panpulmonata</taxon>
        <taxon>Hygrophila</taxon>
        <taxon>Lymnaeoidea</taxon>
        <taxon>Planorbidae</taxon>
        <taxon>Biomphalaria</taxon>
    </lineage>
</organism>
<feature type="transmembrane region" description="Helical" evidence="5">
    <location>
        <begin position="190"/>
        <end position="214"/>
    </location>
</feature>
<dbReference type="GO" id="GO:0022857">
    <property type="term" value="F:transmembrane transporter activity"/>
    <property type="evidence" value="ECO:0007669"/>
    <property type="project" value="InterPro"/>
</dbReference>
<protein>
    <submittedName>
        <fullName evidence="8">Solute carrier family 22 member 6-like isoform X1</fullName>
    </submittedName>
</protein>
<evidence type="ECO:0000256" key="2">
    <source>
        <dbReference type="ARBA" id="ARBA00022692"/>
    </source>
</evidence>
<evidence type="ECO:0000313" key="8">
    <source>
        <dbReference type="RefSeq" id="XP_055893252.1"/>
    </source>
</evidence>
<feature type="domain" description="Major facilitator superfamily (MFS) profile" evidence="6">
    <location>
        <begin position="112"/>
        <end position="566"/>
    </location>
</feature>
<dbReference type="PROSITE" id="PS50850">
    <property type="entry name" value="MFS"/>
    <property type="match status" value="1"/>
</dbReference>
<dbReference type="RefSeq" id="XP_055893252.1">
    <property type="nucleotide sequence ID" value="XM_056037277.1"/>
</dbReference>
<name>A0A9W3B198_BIOGL</name>
<dbReference type="AlphaFoldDB" id="A0A9W3B198"/>
<keyword evidence="3 5" id="KW-1133">Transmembrane helix</keyword>
<dbReference type="InterPro" id="IPR005828">
    <property type="entry name" value="MFS_sugar_transport-like"/>
</dbReference>
<feature type="transmembrane region" description="Helical" evidence="5">
    <location>
        <begin position="276"/>
        <end position="296"/>
    </location>
</feature>
<dbReference type="OrthoDB" id="6100430at2759"/>
<dbReference type="InterPro" id="IPR036259">
    <property type="entry name" value="MFS_trans_sf"/>
</dbReference>
<feature type="transmembrane region" description="Helical" evidence="5">
    <location>
        <begin position="57"/>
        <end position="77"/>
    </location>
</feature>
<reference evidence="8" key="1">
    <citation type="submission" date="2025-08" db="UniProtKB">
        <authorList>
            <consortium name="RefSeq"/>
        </authorList>
    </citation>
    <scope>IDENTIFICATION</scope>
</reference>
<feature type="transmembrane region" description="Helical" evidence="5">
    <location>
        <begin position="252"/>
        <end position="270"/>
    </location>
</feature>
<sequence length="585" mass="65881">MYVSKLIMVNNGILLGQKPIIQRFQTLGGVTMDQGAIIDRVFIALKWNGFYQTSRTAVLLLSLANLGLTAVSVVFIGKAVDHKCRQLQSFNITIQDVSYDIASNSSSLPFEISYTQCSVDVRNGSDLIFTSICRDGYEYNVSMTSSFVAEWDLVCNEESFSDFSQTVLVLGEMFGSLFLTRFADRYGRKVSFIATSLVFLAANMTCAVSPNFIFYLVFRFITGLSVATCYQLSYILMIEMMPTAHRALPEKLCSFLWSISLLCVCLVAYLTKELSWHYTQLCLSLFAIYVIFLWWITDESIRWLCAVKRYKEVEDLVKKIARINQVDPQEALDILKTNLLSPSQIYSVESDYKNQDVLINPAMNDAHSSHPDKKLSVFIKNTNLLKLTVFSSYTWFVDSLVYDGLLLISPNLNDDFYLGFLLGVVTELPATLSFCLLINRIGRKKCTVLFHILAGIFILVSTLILNTPLYDMIPGQYWICLVLALLGRLSVTAGFSTTLTYVSELFPTSVRNTGMGFASVALYLGSTIAPYSRTITRHVPWAPNVVFGIMYLTVTLAILFLPETCGHELAQTVNDMDQEMQKRNQ</sequence>
<dbReference type="InterPro" id="IPR020846">
    <property type="entry name" value="MFS_dom"/>
</dbReference>
<dbReference type="SUPFAM" id="SSF103473">
    <property type="entry name" value="MFS general substrate transporter"/>
    <property type="match status" value="1"/>
</dbReference>
<feature type="transmembrane region" description="Helical" evidence="5">
    <location>
        <begin position="377"/>
        <end position="396"/>
    </location>
</feature>
<evidence type="ECO:0000256" key="5">
    <source>
        <dbReference type="SAM" id="Phobius"/>
    </source>
</evidence>
<dbReference type="OMA" id="WITINLT"/>
<keyword evidence="2 5" id="KW-0812">Transmembrane</keyword>
<comment type="subcellular location">
    <subcellularLocation>
        <location evidence="1">Membrane</location>
        <topology evidence="1">Multi-pass membrane protein</topology>
    </subcellularLocation>
</comment>
<keyword evidence="4 5" id="KW-0472">Membrane</keyword>
<evidence type="ECO:0000256" key="3">
    <source>
        <dbReference type="ARBA" id="ARBA00022989"/>
    </source>
</evidence>
<feature type="transmembrane region" description="Helical" evidence="5">
    <location>
        <begin position="476"/>
        <end position="502"/>
    </location>
</feature>
<dbReference type="GO" id="GO:0016020">
    <property type="term" value="C:membrane"/>
    <property type="evidence" value="ECO:0007669"/>
    <property type="project" value="UniProtKB-SubCell"/>
</dbReference>
<evidence type="ECO:0000256" key="1">
    <source>
        <dbReference type="ARBA" id="ARBA00004141"/>
    </source>
</evidence>
<feature type="transmembrane region" description="Helical" evidence="5">
    <location>
        <begin position="449"/>
        <end position="470"/>
    </location>
</feature>
<feature type="transmembrane region" description="Helical" evidence="5">
    <location>
        <begin position="514"/>
        <end position="535"/>
    </location>
</feature>